<dbReference type="PANTHER" id="PTHR23028">
    <property type="entry name" value="ACETYLTRANSFERASE"/>
    <property type="match status" value="1"/>
</dbReference>
<dbReference type="Pfam" id="PF01757">
    <property type="entry name" value="Acyl_transf_3"/>
    <property type="match status" value="1"/>
</dbReference>
<evidence type="ECO:0000256" key="6">
    <source>
        <dbReference type="ARBA" id="ARBA00023136"/>
    </source>
</evidence>
<sequence length="723" mass="76956">MPPGHPTQDVVAPAPSRPRTPHRFRPDIQGLRAFAVLAVVADHVLGRPGGGFVGVDVFFVISGFLITGLLLREYEKTGSISPRRFYARRARRILPASLVVLVATVIAANVLFFAGRAHAVTIDALWAALFVSNWHFAAQGTDYFQAGLAVSPVQHFWSLSVEEQFYFVWPWFLLAVLVGLARLRRRAHSPRRVAGALLVAAGVASFAWAWWATGANPTSAYFSTWTRVWELGVGAALAAGIHRLARLDARARAALTGLGLVGLVASLVVITPETRFPAPGALLPVLATAALIAAGVAGDGARVLRYRPVVYIGTISYSLYLWHFPVLVFAGALWAGGGPVWYAGVFAAIAVASVLSYHLVEKPVLQSPLLLPRDPDVPRAEQWRDWWRTSLPTVRVAGPAALVVVTALVVGGVVTSSASGDDEAQPTPPAVATPVSAAAALSAQLETAADATRWPELSPSPDELGKEDRATEWVDEGCLKLATIDKLKSRCTFGDGERHAVILGDSIAISYAPAIRKALGDGWTVRVITAGQCPVADLVVRSGDGSAFPSCPRFRQDAFDILKAEPVDLVFASESDDTTDRMVGDADESERLELLTEGWVDSLEALTATGAEVVVLSAPPHGPPLSECATTLNGPTDCNATISAKHRRMNDAARSAVAALDDPSAAHWVDADSWFCTAEGVCPPYAGSAPMRADKMHLTQVYAESLAPVLRDAIRSAQPAGDE</sequence>
<dbReference type="InterPro" id="IPR043968">
    <property type="entry name" value="SGNH"/>
</dbReference>
<organism evidence="12 13">
    <name type="scientific">Cellulomonas gelida</name>
    <dbReference type="NCBI Taxonomy" id="1712"/>
    <lineage>
        <taxon>Bacteria</taxon>
        <taxon>Bacillati</taxon>
        <taxon>Actinomycetota</taxon>
        <taxon>Actinomycetes</taxon>
        <taxon>Micrococcales</taxon>
        <taxon>Cellulomonadaceae</taxon>
        <taxon>Cellulomonas</taxon>
    </lineage>
</organism>
<feature type="transmembrane region" description="Helical" evidence="9">
    <location>
        <begin position="193"/>
        <end position="212"/>
    </location>
</feature>
<dbReference type="GO" id="GO:0005886">
    <property type="term" value="C:plasma membrane"/>
    <property type="evidence" value="ECO:0007669"/>
    <property type="project" value="UniProtKB-SubCell"/>
</dbReference>
<keyword evidence="13" id="KW-1185">Reference proteome</keyword>
<feature type="transmembrane region" description="Helical" evidence="9">
    <location>
        <begin position="52"/>
        <end position="72"/>
    </location>
</feature>
<feature type="transmembrane region" description="Helical" evidence="9">
    <location>
        <begin position="224"/>
        <end position="241"/>
    </location>
</feature>
<name>A0A4Y3KR74_9CELL</name>
<keyword evidence="2" id="KW-1003">Cell membrane</keyword>
<dbReference type="Proteomes" id="UP000320461">
    <property type="component" value="Unassembled WGS sequence"/>
</dbReference>
<protein>
    <submittedName>
        <fullName evidence="12">Acyltransferase</fullName>
    </submittedName>
</protein>
<evidence type="ECO:0000256" key="1">
    <source>
        <dbReference type="ARBA" id="ARBA00004651"/>
    </source>
</evidence>
<reference evidence="12 13" key="1">
    <citation type="submission" date="2019-06" db="EMBL/GenBank/DDBJ databases">
        <title>Whole genome shotgun sequence of Cellulomonas gelida NBRC 3748.</title>
        <authorList>
            <person name="Hosoyama A."/>
            <person name="Uohara A."/>
            <person name="Ohji S."/>
            <person name="Ichikawa N."/>
        </authorList>
    </citation>
    <scope>NUCLEOTIDE SEQUENCE [LARGE SCALE GENOMIC DNA]</scope>
    <source>
        <strain evidence="12 13">NBRC 3748</strain>
    </source>
</reference>
<dbReference type="EMBL" id="BJLQ01000056">
    <property type="protein sequence ID" value="GEA85874.1"/>
    <property type="molecule type" value="Genomic_DNA"/>
</dbReference>
<feature type="domain" description="Acyltransferase 3" evidence="10">
    <location>
        <begin position="27"/>
        <end position="356"/>
    </location>
</feature>
<dbReference type="InterPro" id="IPR036514">
    <property type="entry name" value="SGNH_hydro_sf"/>
</dbReference>
<keyword evidence="3 12" id="KW-0808">Transferase</keyword>
<feature type="domain" description="SGNH" evidence="11">
    <location>
        <begin position="487"/>
        <end position="711"/>
    </location>
</feature>
<evidence type="ECO:0000313" key="13">
    <source>
        <dbReference type="Proteomes" id="UP000320461"/>
    </source>
</evidence>
<dbReference type="Pfam" id="PF19040">
    <property type="entry name" value="SGNH"/>
    <property type="match status" value="1"/>
</dbReference>
<evidence type="ECO:0000259" key="11">
    <source>
        <dbReference type="Pfam" id="PF19040"/>
    </source>
</evidence>
<evidence type="ECO:0000256" key="5">
    <source>
        <dbReference type="ARBA" id="ARBA00022989"/>
    </source>
</evidence>
<feature type="transmembrane region" description="Helical" evidence="9">
    <location>
        <begin position="93"/>
        <end position="114"/>
    </location>
</feature>
<keyword evidence="6 9" id="KW-0472">Membrane</keyword>
<keyword evidence="4 9" id="KW-0812">Transmembrane</keyword>
<dbReference type="RefSeq" id="WP_141371669.1">
    <property type="nucleotide sequence ID" value="NZ_BJLQ01000056.1"/>
</dbReference>
<evidence type="ECO:0000313" key="12">
    <source>
        <dbReference type="EMBL" id="GEA85874.1"/>
    </source>
</evidence>
<feature type="region of interest" description="Disordered" evidence="8">
    <location>
        <begin position="1"/>
        <end position="20"/>
    </location>
</feature>
<keyword evidence="5 9" id="KW-1133">Transmembrane helix</keyword>
<dbReference type="GO" id="GO:0016747">
    <property type="term" value="F:acyltransferase activity, transferring groups other than amino-acyl groups"/>
    <property type="evidence" value="ECO:0007669"/>
    <property type="project" value="InterPro"/>
</dbReference>
<evidence type="ECO:0000256" key="8">
    <source>
        <dbReference type="SAM" id="MobiDB-lite"/>
    </source>
</evidence>
<feature type="transmembrane region" description="Helical" evidence="9">
    <location>
        <begin position="164"/>
        <end position="181"/>
    </location>
</feature>
<feature type="transmembrane region" description="Helical" evidence="9">
    <location>
        <begin position="340"/>
        <end position="360"/>
    </location>
</feature>
<gene>
    <name evidence="12" type="ORF">CGE01nite_31250</name>
</gene>
<dbReference type="InterPro" id="IPR050879">
    <property type="entry name" value="Acyltransferase_3"/>
</dbReference>
<dbReference type="AlphaFoldDB" id="A0A4Y3KR74"/>
<evidence type="ECO:0000259" key="10">
    <source>
        <dbReference type="Pfam" id="PF01757"/>
    </source>
</evidence>
<dbReference type="SUPFAM" id="SSF52266">
    <property type="entry name" value="SGNH hydrolase"/>
    <property type="match status" value="1"/>
</dbReference>
<evidence type="ECO:0000256" key="7">
    <source>
        <dbReference type="ARBA" id="ARBA00023315"/>
    </source>
</evidence>
<comment type="subcellular location">
    <subcellularLocation>
        <location evidence="1">Cell membrane</location>
        <topology evidence="1">Multi-pass membrane protein</topology>
    </subcellularLocation>
</comment>
<dbReference type="PANTHER" id="PTHR23028:SF53">
    <property type="entry name" value="ACYL_TRANSF_3 DOMAIN-CONTAINING PROTEIN"/>
    <property type="match status" value="1"/>
</dbReference>
<dbReference type="InterPro" id="IPR002656">
    <property type="entry name" value="Acyl_transf_3_dom"/>
</dbReference>
<feature type="transmembrane region" description="Helical" evidence="9">
    <location>
        <begin position="394"/>
        <end position="414"/>
    </location>
</feature>
<dbReference type="GO" id="GO:0009103">
    <property type="term" value="P:lipopolysaccharide biosynthetic process"/>
    <property type="evidence" value="ECO:0007669"/>
    <property type="project" value="TreeGrafter"/>
</dbReference>
<evidence type="ECO:0000256" key="2">
    <source>
        <dbReference type="ARBA" id="ARBA00022475"/>
    </source>
</evidence>
<proteinExistence type="predicted"/>
<dbReference type="OrthoDB" id="3404679at2"/>
<accession>A0A4Y3KR74</accession>
<keyword evidence="7 12" id="KW-0012">Acyltransferase</keyword>
<comment type="caution">
    <text evidence="12">The sequence shown here is derived from an EMBL/GenBank/DDBJ whole genome shotgun (WGS) entry which is preliminary data.</text>
</comment>
<feature type="transmembrane region" description="Helical" evidence="9">
    <location>
        <begin position="253"/>
        <end position="270"/>
    </location>
</feature>
<dbReference type="Gene3D" id="3.40.50.1110">
    <property type="entry name" value="SGNH hydrolase"/>
    <property type="match status" value="1"/>
</dbReference>
<feature type="transmembrane region" description="Helical" evidence="9">
    <location>
        <begin position="276"/>
        <end position="297"/>
    </location>
</feature>
<feature type="transmembrane region" description="Helical" evidence="9">
    <location>
        <begin position="309"/>
        <end position="334"/>
    </location>
</feature>
<evidence type="ECO:0000256" key="4">
    <source>
        <dbReference type="ARBA" id="ARBA00022692"/>
    </source>
</evidence>
<evidence type="ECO:0000256" key="3">
    <source>
        <dbReference type="ARBA" id="ARBA00022679"/>
    </source>
</evidence>
<evidence type="ECO:0000256" key="9">
    <source>
        <dbReference type="SAM" id="Phobius"/>
    </source>
</evidence>